<dbReference type="RefSeq" id="WP_065272901.1">
    <property type="nucleotide sequence ID" value="NZ_CP015124.1"/>
</dbReference>
<protein>
    <recommendedName>
        <fullName evidence="5">Glycosyltransferase</fullName>
    </recommendedName>
</protein>
<gene>
    <name evidence="1" type="ORF">JL2886_03329</name>
    <name evidence="2" type="ORF">PXK24_12035</name>
</gene>
<dbReference type="OrthoDB" id="9791032at2"/>
<proteinExistence type="predicted"/>
<dbReference type="SUPFAM" id="SSF53756">
    <property type="entry name" value="UDP-Glycosyltransferase/glycogen phosphorylase"/>
    <property type="match status" value="1"/>
</dbReference>
<dbReference type="PATRIC" id="fig|60890.4.peg.3243"/>
<dbReference type="EMBL" id="JARCJK010000005">
    <property type="protein sequence ID" value="MDE4166425.1"/>
    <property type="molecule type" value="Genomic_DNA"/>
</dbReference>
<evidence type="ECO:0000313" key="3">
    <source>
        <dbReference type="Proteomes" id="UP000092565"/>
    </source>
</evidence>
<reference evidence="1 3" key="1">
    <citation type="submission" date="2016-04" db="EMBL/GenBank/DDBJ databases">
        <authorList>
            <person name="Evans L.H."/>
            <person name="Alamgir A."/>
            <person name="Owens N."/>
            <person name="Weber N.D."/>
            <person name="Virtaneva K."/>
            <person name="Barbian K."/>
            <person name="Babar A."/>
            <person name="Rosenke K."/>
        </authorList>
    </citation>
    <scope>NUCLEOTIDE SEQUENCE [LARGE SCALE GENOMIC DNA]</scope>
    <source>
        <strain evidence="1 3">JL2886</strain>
    </source>
</reference>
<dbReference type="AlphaFoldDB" id="A0A1B0ZVT4"/>
<name>A0A1B0ZVT4_9RHOB</name>
<dbReference type="InterPro" id="IPR038577">
    <property type="entry name" value="GT10-like_C_sf"/>
</dbReference>
<evidence type="ECO:0000313" key="4">
    <source>
        <dbReference type="Proteomes" id="UP001218364"/>
    </source>
</evidence>
<dbReference type="Gene3D" id="3.40.50.11660">
    <property type="entry name" value="Glycosyl transferase family 10, C-terminal domain"/>
    <property type="match status" value="1"/>
</dbReference>
<dbReference type="EMBL" id="CP015124">
    <property type="protein sequence ID" value="ANP38208.1"/>
    <property type="molecule type" value="Genomic_DNA"/>
</dbReference>
<evidence type="ECO:0008006" key="5">
    <source>
        <dbReference type="Google" id="ProtNLM"/>
    </source>
</evidence>
<evidence type="ECO:0000313" key="1">
    <source>
        <dbReference type="EMBL" id="ANP38208.1"/>
    </source>
</evidence>
<dbReference type="Proteomes" id="UP000092565">
    <property type="component" value="Chromosome"/>
</dbReference>
<reference evidence="2 4" key="2">
    <citation type="submission" date="2023-02" db="EMBL/GenBank/DDBJ databases">
        <title>Population genomics of bacteria associated with diatom.</title>
        <authorList>
            <person name="Xie J."/>
            <person name="Wang H."/>
        </authorList>
    </citation>
    <scope>NUCLEOTIDE SEQUENCE [LARGE SCALE GENOMIC DNA]</scope>
    <source>
        <strain evidence="2 4">PT47_8</strain>
    </source>
</reference>
<organism evidence="1 3">
    <name type="scientific">Phaeobacter gallaeciensis</name>
    <dbReference type="NCBI Taxonomy" id="60890"/>
    <lineage>
        <taxon>Bacteria</taxon>
        <taxon>Pseudomonadati</taxon>
        <taxon>Pseudomonadota</taxon>
        <taxon>Alphaproteobacteria</taxon>
        <taxon>Rhodobacterales</taxon>
        <taxon>Roseobacteraceae</taxon>
        <taxon>Phaeobacter</taxon>
    </lineage>
</organism>
<sequence length="286" mass="32431">MTEPAIAILPYGQKLDRGLPQMPLAQLHWPLGCPDRLQGGSVGNLTAADHLIVFAKTAMHFQLNWYCRAQLSLMVMEPKIMSASHHRLLRLSHRRFFRVFTYDPDLLARLPNGLFLPFGTTWVPEWQDLDLEKTLDLSLIASAKRDHPGHKLRHQLVEYLQKNVPDARILGRGYAPFEHKSEGLAPFRYSVVIENVQEPNCFTEKLIDAILCETVPIYWGCPNIGDFFDTEGMILCNDLADMERAVRSISAENYARRLPALRAAKPAAAHYGDLFLRAAEALRDSL</sequence>
<evidence type="ECO:0000313" key="2">
    <source>
        <dbReference type="EMBL" id="MDE4166425.1"/>
    </source>
</evidence>
<accession>A0A1B0ZVT4</accession>
<dbReference type="Proteomes" id="UP001218364">
    <property type="component" value="Unassembled WGS sequence"/>
</dbReference>
<keyword evidence="3" id="KW-1185">Reference proteome</keyword>